<dbReference type="Proteomes" id="UP001059950">
    <property type="component" value="Chromosome"/>
</dbReference>
<dbReference type="Gene3D" id="3.40.50.720">
    <property type="entry name" value="NAD(P)-binding Rossmann-like Domain"/>
    <property type="match status" value="2"/>
</dbReference>
<comment type="similarity">
    <text evidence="2">Belongs to the AlaDH/PNT family.</text>
</comment>
<keyword evidence="12" id="KW-1185">Reference proteome</keyword>
<proteinExistence type="inferred from homology"/>
<dbReference type="EMBL" id="CP073344">
    <property type="protein sequence ID" value="UTW03245.1"/>
    <property type="molecule type" value="Genomic_DNA"/>
</dbReference>
<comment type="catalytic activity">
    <reaction evidence="8">
        <text>NAD(+) + NADPH + H(+)(in) = NADH + NADP(+) + H(+)(out)</text>
        <dbReference type="Rhea" id="RHEA:47992"/>
        <dbReference type="ChEBI" id="CHEBI:15378"/>
        <dbReference type="ChEBI" id="CHEBI:57540"/>
        <dbReference type="ChEBI" id="CHEBI:57783"/>
        <dbReference type="ChEBI" id="CHEBI:57945"/>
        <dbReference type="ChEBI" id="CHEBI:58349"/>
        <dbReference type="EC" id="7.1.1.1"/>
    </reaction>
</comment>
<dbReference type="InterPro" id="IPR008143">
    <property type="entry name" value="Ala_DH/PNT_CS2"/>
</dbReference>
<evidence type="ECO:0000256" key="7">
    <source>
        <dbReference type="ARBA" id="ARBA00023027"/>
    </source>
</evidence>
<keyword evidence="6" id="KW-1278">Translocase</keyword>
<dbReference type="SMART" id="SM01002">
    <property type="entry name" value="AlaDh_PNT_C"/>
    <property type="match status" value="1"/>
</dbReference>
<dbReference type="SMART" id="SM01003">
    <property type="entry name" value="AlaDh_PNT_N"/>
    <property type="match status" value="1"/>
</dbReference>
<organism evidence="11 12">
    <name type="scientific">Amphritea atlantica</name>
    <dbReference type="NCBI Taxonomy" id="355243"/>
    <lineage>
        <taxon>Bacteria</taxon>
        <taxon>Pseudomonadati</taxon>
        <taxon>Pseudomonadota</taxon>
        <taxon>Gammaproteobacteria</taxon>
        <taxon>Oceanospirillales</taxon>
        <taxon>Oceanospirillaceae</taxon>
        <taxon>Amphritea</taxon>
    </lineage>
</organism>
<comment type="function">
    <text evidence="1">The transhydrogenation between NADH and NADP is coupled to respiration and ATP hydrolysis and functions as a proton pump across the membrane.</text>
</comment>
<sequence length="394" mass="42051">MRIGIAKETSANESRVALTPENVARLSGSGATFAVESGAGLAAGFSDQDYRDAGAEINLSAEDIYRQSDILVRVNLSGQMLNTVSASLQSKQLLIGMMDPLAEPERFTTLAERGVSSIAMELIPRISRAQSMDVLSSMATIAGYKSVLLAASASQRIYPMMMTAAGNLSPARVFIMGAGVAGLQAAATAKRMGAVVEAYDVRPAAREQIISVGAKPIELELDANTAEDQGGYAQEQGEAFLQRQRELMADVLSQQDIVITTAAIPGAKSPVLITADMVRQMKRGAVIVDLASERGGNCELTQYGKVIVAEGVTIIGPDNITSTVAHHASQMYGNNIENLLNHILDDQGRHALDFDDEIIQESVVTHAGDILNNRIREKLNLLLLGRESLLKEVA</sequence>
<keyword evidence="11" id="KW-0560">Oxidoreductase</keyword>
<keyword evidence="5" id="KW-0521">NADP</keyword>
<protein>
    <recommendedName>
        <fullName evidence="3">proton-translocating NAD(P)(+) transhydrogenase</fullName>
        <ecNumber evidence="3">7.1.1.1</ecNumber>
    </recommendedName>
</protein>
<dbReference type="SUPFAM" id="SSF51735">
    <property type="entry name" value="NAD(P)-binding Rossmann-fold domains"/>
    <property type="match status" value="1"/>
</dbReference>
<dbReference type="Pfam" id="PF05222">
    <property type="entry name" value="AlaDh_PNT_N"/>
    <property type="match status" value="1"/>
</dbReference>
<gene>
    <name evidence="11" type="ORF">KDX31_18295</name>
</gene>
<evidence type="ECO:0000256" key="2">
    <source>
        <dbReference type="ARBA" id="ARBA00005689"/>
    </source>
</evidence>
<dbReference type="InterPro" id="IPR036291">
    <property type="entry name" value="NAD(P)-bd_dom_sf"/>
</dbReference>
<reference evidence="11" key="1">
    <citation type="submission" date="2021-04" db="EMBL/GenBank/DDBJ databases">
        <title>Oceanospirillales bacteria with DddD are important DMSP degraders in coastal seawater.</title>
        <authorList>
            <person name="Liu J."/>
        </authorList>
    </citation>
    <scope>NUCLEOTIDE SEQUENCE</scope>
    <source>
        <strain evidence="11">GY6</strain>
    </source>
</reference>
<evidence type="ECO:0000313" key="12">
    <source>
        <dbReference type="Proteomes" id="UP001059950"/>
    </source>
</evidence>
<dbReference type="Pfam" id="PF01262">
    <property type="entry name" value="AlaDh_PNT_C"/>
    <property type="match status" value="1"/>
</dbReference>
<evidence type="ECO:0000256" key="3">
    <source>
        <dbReference type="ARBA" id="ARBA00012943"/>
    </source>
</evidence>
<dbReference type="InterPro" id="IPR007886">
    <property type="entry name" value="AlaDH/PNT_N"/>
</dbReference>
<dbReference type="PANTHER" id="PTHR10160:SF19">
    <property type="entry name" value="PROTON-TRANSLOCATING NAD(P)(+) TRANSHYDROGENASE"/>
    <property type="match status" value="1"/>
</dbReference>
<dbReference type="NCBIfam" id="NF006942">
    <property type="entry name" value="PRK09424.1"/>
    <property type="match status" value="1"/>
</dbReference>
<dbReference type="InterPro" id="IPR007698">
    <property type="entry name" value="AlaDH/PNT_NAD(H)-bd"/>
</dbReference>
<evidence type="ECO:0000256" key="1">
    <source>
        <dbReference type="ARBA" id="ARBA00003943"/>
    </source>
</evidence>
<accession>A0ABY5GVY0</accession>
<evidence type="ECO:0000259" key="9">
    <source>
        <dbReference type="SMART" id="SM01002"/>
    </source>
</evidence>
<dbReference type="PANTHER" id="PTHR10160">
    <property type="entry name" value="NAD(P) TRANSHYDROGENASE"/>
    <property type="match status" value="1"/>
</dbReference>
<dbReference type="EC" id="7.1.1.1" evidence="3"/>
<evidence type="ECO:0000256" key="8">
    <source>
        <dbReference type="ARBA" id="ARBA00048202"/>
    </source>
</evidence>
<feature type="domain" description="Alanine dehydrogenase/pyridine nucleotide transhydrogenase NAD(H)-binding" evidence="9">
    <location>
        <begin position="151"/>
        <end position="316"/>
    </location>
</feature>
<evidence type="ECO:0000259" key="10">
    <source>
        <dbReference type="SMART" id="SM01003"/>
    </source>
</evidence>
<evidence type="ECO:0000256" key="6">
    <source>
        <dbReference type="ARBA" id="ARBA00022967"/>
    </source>
</evidence>
<dbReference type="PROSITE" id="PS00837">
    <property type="entry name" value="ALADH_PNT_2"/>
    <property type="match status" value="1"/>
</dbReference>
<keyword evidence="7" id="KW-0520">NAD</keyword>
<evidence type="ECO:0000256" key="4">
    <source>
        <dbReference type="ARBA" id="ARBA00022741"/>
    </source>
</evidence>
<keyword evidence="4" id="KW-0547">Nucleotide-binding</keyword>
<evidence type="ECO:0000313" key="11">
    <source>
        <dbReference type="EMBL" id="UTW03245.1"/>
    </source>
</evidence>
<dbReference type="CDD" id="cd05304">
    <property type="entry name" value="Rubrum_tdh"/>
    <property type="match status" value="1"/>
</dbReference>
<feature type="domain" description="Alanine dehydrogenase/pyridine nucleotide transhydrogenase N-terminal" evidence="10">
    <location>
        <begin position="4"/>
        <end position="142"/>
    </location>
</feature>
<dbReference type="SUPFAM" id="SSF52283">
    <property type="entry name" value="Formate/glycerate dehydrogenase catalytic domain-like"/>
    <property type="match status" value="1"/>
</dbReference>
<name>A0ABY5GVY0_9GAMM</name>
<dbReference type="GO" id="GO:0016491">
    <property type="term" value="F:oxidoreductase activity"/>
    <property type="evidence" value="ECO:0007669"/>
    <property type="project" value="UniProtKB-KW"/>
</dbReference>
<evidence type="ECO:0000256" key="5">
    <source>
        <dbReference type="ARBA" id="ARBA00022857"/>
    </source>
</evidence>